<protein>
    <submittedName>
        <fullName evidence="1">Uncharacterized protein</fullName>
    </submittedName>
</protein>
<reference evidence="1 2" key="1">
    <citation type="submission" date="2018-06" db="EMBL/GenBank/DDBJ databases">
        <title>Comparative genomics reveals the genomic features of Rhizophagus irregularis, R. cerebriforme, R. diaphanum and Gigaspora rosea, and their symbiotic lifestyle signature.</title>
        <authorList>
            <person name="Morin E."/>
            <person name="San Clemente H."/>
            <person name="Chen E.C.H."/>
            <person name="De La Providencia I."/>
            <person name="Hainaut M."/>
            <person name="Kuo A."/>
            <person name="Kohler A."/>
            <person name="Murat C."/>
            <person name="Tang N."/>
            <person name="Roy S."/>
            <person name="Loubradou J."/>
            <person name="Henrissat B."/>
            <person name="Grigoriev I.V."/>
            <person name="Corradi N."/>
            <person name="Roux C."/>
            <person name="Martin F.M."/>
        </authorList>
    </citation>
    <scope>NUCLEOTIDE SEQUENCE [LARGE SCALE GENOMIC DNA]</scope>
    <source>
        <strain evidence="1 2">DAOM 227022</strain>
    </source>
</reference>
<accession>A0A397TX02</accession>
<evidence type="ECO:0000313" key="1">
    <source>
        <dbReference type="EMBL" id="RIA99701.1"/>
    </source>
</evidence>
<dbReference type="AlphaFoldDB" id="A0A397TX02"/>
<name>A0A397TX02_9GLOM</name>
<keyword evidence="2" id="KW-1185">Reference proteome</keyword>
<evidence type="ECO:0000313" key="2">
    <source>
        <dbReference type="Proteomes" id="UP000265703"/>
    </source>
</evidence>
<comment type="caution">
    <text evidence="1">The sequence shown here is derived from an EMBL/GenBank/DDBJ whole genome shotgun (WGS) entry which is preliminary data.</text>
</comment>
<proteinExistence type="predicted"/>
<organism evidence="1 2">
    <name type="scientific">Glomus cerebriforme</name>
    <dbReference type="NCBI Taxonomy" id="658196"/>
    <lineage>
        <taxon>Eukaryota</taxon>
        <taxon>Fungi</taxon>
        <taxon>Fungi incertae sedis</taxon>
        <taxon>Mucoromycota</taxon>
        <taxon>Glomeromycotina</taxon>
        <taxon>Glomeromycetes</taxon>
        <taxon>Glomerales</taxon>
        <taxon>Glomeraceae</taxon>
        <taxon>Glomus</taxon>
    </lineage>
</organism>
<gene>
    <name evidence="1" type="ORF">C1645_811046</name>
</gene>
<dbReference type="Proteomes" id="UP000265703">
    <property type="component" value="Unassembled WGS sequence"/>
</dbReference>
<sequence>MAFMLTKQGHILLMDKNTPRNVEWLSATRAINGIEYLSIGERYVYDGLKGKFITEKYQYTTFDGAHWADPIGQVEISSI</sequence>
<dbReference type="EMBL" id="QKYT01000001">
    <property type="protein sequence ID" value="RIA99701.1"/>
    <property type="molecule type" value="Genomic_DNA"/>
</dbReference>